<dbReference type="PANTHER" id="PTHR35370:SF1">
    <property type="entry name" value="TYPE VI SECRETION SYSTEM COMPONENT TSSF1"/>
    <property type="match status" value="1"/>
</dbReference>
<dbReference type="RefSeq" id="WP_068130772.1">
    <property type="nucleotide sequence ID" value="NZ_CP042914.1"/>
</dbReference>
<evidence type="ECO:0000313" key="1">
    <source>
        <dbReference type="EMBL" id="QEG40603.1"/>
    </source>
</evidence>
<evidence type="ECO:0008006" key="3">
    <source>
        <dbReference type="Google" id="ProtNLM"/>
    </source>
</evidence>
<protein>
    <recommendedName>
        <fullName evidence="3">Type VI secretion protein, VC_A0110 family</fullName>
    </recommendedName>
</protein>
<organism evidence="1 2">
    <name type="scientific">Roseimaritima ulvae</name>
    <dbReference type="NCBI Taxonomy" id="980254"/>
    <lineage>
        <taxon>Bacteria</taxon>
        <taxon>Pseudomonadati</taxon>
        <taxon>Planctomycetota</taxon>
        <taxon>Planctomycetia</taxon>
        <taxon>Pirellulales</taxon>
        <taxon>Pirellulaceae</taxon>
        <taxon>Roseimaritima</taxon>
    </lineage>
</organism>
<dbReference type="NCBIfam" id="TIGR03359">
    <property type="entry name" value="VI_chp_6"/>
    <property type="match status" value="1"/>
</dbReference>
<accession>A0A5B9R2R9</accession>
<proteinExistence type="predicted"/>
<dbReference type="Proteomes" id="UP000325286">
    <property type="component" value="Chromosome"/>
</dbReference>
<dbReference type="KEGG" id="rul:UC8_26190"/>
<keyword evidence="2" id="KW-1185">Reference proteome</keyword>
<dbReference type="Pfam" id="PF05947">
    <property type="entry name" value="T6SS_TssF"/>
    <property type="match status" value="1"/>
</dbReference>
<dbReference type="InterPro" id="IPR010272">
    <property type="entry name" value="T6SS_TssF"/>
</dbReference>
<reference evidence="1 2" key="1">
    <citation type="submission" date="2019-08" db="EMBL/GenBank/DDBJ databases">
        <title>Deep-cultivation of Planctomycetes and their phenomic and genomic characterization uncovers novel biology.</title>
        <authorList>
            <person name="Wiegand S."/>
            <person name="Jogler M."/>
            <person name="Boedeker C."/>
            <person name="Pinto D."/>
            <person name="Vollmers J."/>
            <person name="Rivas-Marin E."/>
            <person name="Kohn T."/>
            <person name="Peeters S.H."/>
            <person name="Heuer A."/>
            <person name="Rast P."/>
            <person name="Oberbeckmann S."/>
            <person name="Bunk B."/>
            <person name="Jeske O."/>
            <person name="Meyerdierks A."/>
            <person name="Storesund J.E."/>
            <person name="Kallscheuer N."/>
            <person name="Luecker S."/>
            <person name="Lage O.M."/>
            <person name="Pohl T."/>
            <person name="Merkel B.J."/>
            <person name="Hornburger P."/>
            <person name="Mueller R.-W."/>
            <person name="Bruemmer F."/>
            <person name="Labrenz M."/>
            <person name="Spormann A.M."/>
            <person name="Op den Camp H."/>
            <person name="Overmann J."/>
            <person name="Amann R."/>
            <person name="Jetten M.S.M."/>
            <person name="Mascher T."/>
            <person name="Medema M.H."/>
            <person name="Devos D.P."/>
            <person name="Kaster A.-K."/>
            <person name="Ovreas L."/>
            <person name="Rohde M."/>
            <person name="Galperin M.Y."/>
            <person name="Jogler C."/>
        </authorList>
    </citation>
    <scope>NUCLEOTIDE SEQUENCE [LARGE SCALE GENOMIC DNA]</scope>
    <source>
        <strain evidence="1 2">UC8</strain>
    </source>
</reference>
<dbReference type="OrthoDB" id="9763676at2"/>
<evidence type="ECO:0000313" key="2">
    <source>
        <dbReference type="Proteomes" id="UP000325286"/>
    </source>
</evidence>
<dbReference type="PIRSF" id="PIRSF028304">
    <property type="entry name" value="UCP028304"/>
    <property type="match status" value="1"/>
</dbReference>
<dbReference type="EMBL" id="CP042914">
    <property type="protein sequence ID" value="QEG40603.1"/>
    <property type="molecule type" value="Genomic_DNA"/>
</dbReference>
<name>A0A5B9R2R9_9BACT</name>
<dbReference type="AlphaFoldDB" id="A0A5B9R2R9"/>
<sequence>MTQTLFQYYERELHYQREQSREFAVRYPAAAGRLRMDATGTGDPHVERLIQSVSLLGARIHKRLDDDLPELTDALLSILYPHYLRPIPSMAVVAFEADPANLPPEGIAVPRGLPLRTSAVGGQVCRYQTSQAAHLWPLEISDVQLLQPPLGDGPAAPPGTAAALKMRVRNVHGKPIASLPIDALRLHLTGPDSVAAGLYEAMVNDAIEVAFVAPGGKPVRILADQALQATGFDRDQALLPYPPQSFDGYRLLTELFAFPDKYNFIDLKGWQTAAAELPTAEVDVWVFLNAPHDKIATVVRKEHVQLGCTPVVNLFPKICEPIQLNRQRHEYRIVPDASHRMACEVYSIDSVTSSRADGDRHWKPFFDIGRRDGDAALSGYWHAARRESQTVNDHGSDVYLQLVDERFDPCTPLTEVVTVQAMCTNRDVPSLLRQQAGAVTWHVDAAIPIRSVRCLKHPTVSLRPPVRRHAHWNLISHLALGHRFIEGPEGLQTLREILRLYDFSDPHSYDPRGAAARQMVEGVLDIGHKSVTRQVGPAVEGCFARGTQLTLVLDEDQYESTGAFLFANVLQRFLGLASGVNSFVETVVESKQRDGVLAHFPPHDGEEPRL</sequence>
<gene>
    <name evidence="1" type="ORF">UC8_26190</name>
</gene>
<dbReference type="PANTHER" id="PTHR35370">
    <property type="entry name" value="CYTOPLASMIC PROTEIN-RELATED-RELATED"/>
    <property type="match status" value="1"/>
</dbReference>